<accession>A0A9Q0YEG2</accession>
<proteinExistence type="predicted"/>
<keyword evidence="4" id="KW-1185">Reference proteome</keyword>
<feature type="compositionally biased region" description="Basic and acidic residues" evidence="1">
    <location>
        <begin position="33"/>
        <end position="48"/>
    </location>
</feature>
<dbReference type="AlphaFoldDB" id="A0A9Q0YEG2"/>
<gene>
    <name evidence="3" type="ORF">HOLleu_43396</name>
</gene>
<dbReference type="PANTHER" id="PTHR36981:SF3">
    <property type="entry name" value="UBIQUITIN-LIKE PROTEASE FAMILY PROFILE DOMAIN-CONTAINING PROTEIN"/>
    <property type="match status" value="1"/>
</dbReference>
<evidence type="ECO:0000313" key="3">
    <source>
        <dbReference type="EMBL" id="KAJ8018552.1"/>
    </source>
</evidence>
<feature type="domain" description="P2X purinoreceptor 7 intracellular" evidence="2">
    <location>
        <begin position="50"/>
        <end position="212"/>
    </location>
</feature>
<dbReference type="InterPro" id="IPR046815">
    <property type="entry name" value="P2RX7_C"/>
</dbReference>
<dbReference type="Proteomes" id="UP001152320">
    <property type="component" value="Unassembled WGS sequence"/>
</dbReference>
<evidence type="ECO:0000259" key="2">
    <source>
        <dbReference type="Pfam" id="PF20478"/>
    </source>
</evidence>
<evidence type="ECO:0000313" key="4">
    <source>
        <dbReference type="Proteomes" id="UP001152320"/>
    </source>
</evidence>
<feature type="compositionally biased region" description="Basic residues" evidence="1">
    <location>
        <begin position="11"/>
        <end position="31"/>
    </location>
</feature>
<organism evidence="3 4">
    <name type="scientific">Holothuria leucospilota</name>
    <name type="common">Black long sea cucumber</name>
    <name type="synonym">Mertensiothuria leucospilota</name>
    <dbReference type="NCBI Taxonomy" id="206669"/>
    <lineage>
        <taxon>Eukaryota</taxon>
        <taxon>Metazoa</taxon>
        <taxon>Echinodermata</taxon>
        <taxon>Eleutherozoa</taxon>
        <taxon>Echinozoa</taxon>
        <taxon>Holothuroidea</taxon>
        <taxon>Aspidochirotacea</taxon>
        <taxon>Aspidochirotida</taxon>
        <taxon>Holothuriidae</taxon>
        <taxon>Holothuria</taxon>
    </lineage>
</organism>
<dbReference type="PANTHER" id="PTHR36981">
    <property type="entry name" value="ZGC:195170"/>
    <property type="match status" value="1"/>
</dbReference>
<evidence type="ECO:0000256" key="1">
    <source>
        <dbReference type="SAM" id="MobiDB-lite"/>
    </source>
</evidence>
<name>A0A9Q0YEG2_HOLLE</name>
<protein>
    <submittedName>
        <fullName evidence="3">P2X purinoceptor 7</fullName>
    </submittedName>
</protein>
<sequence>MEQEQPNRGRLPVRRGRGQGRRRGRGPRGRGMRAVDVRQQQEQRRRERRERIRVMVENMDEGAMRGLLRNIAERQPGLLLDMWELQPRAEGPGYQVQPPWCTCGKCQEMPTVEEQLCCAGGQDNCLSEELEMNALVLDPGVLDLALRTIHDMFGAHANPEPNRSTRHAAYRQFIMWQYGRMGQHNRQIIPSCCVTKIRMTYPSPNGNYTGFRPGRLV</sequence>
<comment type="caution">
    <text evidence="3">The sequence shown here is derived from an EMBL/GenBank/DDBJ whole genome shotgun (WGS) entry which is preliminary data.</text>
</comment>
<dbReference type="EMBL" id="JAIZAY010000293">
    <property type="protein sequence ID" value="KAJ8018552.1"/>
    <property type="molecule type" value="Genomic_DNA"/>
</dbReference>
<dbReference type="OrthoDB" id="10066060at2759"/>
<feature type="region of interest" description="Disordered" evidence="1">
    <location>
        <begin position="1"/>
        <end position="48"/>
    </location>
</feature>
<reference evidence="3" key="1">
    <citation type="submission" date="2021-10" db="EMBL/GenBank/DDBJ databases">
        <title>Tropical sea cucumber genome reveals ecological adaptation and Cuvierian tubules defense mechanism.</title>
        <authorList>
            <person name="Chen T."/>
        </authorList>
    </citation>
    <scope>NUCLEOTIDE SEQUENCE</scope>
    <source>
        <strain evidence="3">Nanhai2018</strain>
        <tissue evidence="3">Muscle</tissue>
    </source>
</reference>
<dbReference type="Pfam" id="PF20478">
    <property type="entry name" value="P2RX7_C"/>
    <property type="match status" value="1"/>
</dbReference>